<dbReference type="InterPro" id="IPR036732">
    <property type="entry name" value="AFP_Neu5c_C_sf"/>
</dbReference>
<protein>
    <submittedName>
        <fullName evidence="2">N-acetylneuraminate synthase</fullName>
        <ecNumber evidence="2">2.5.1.56</ecNumber>
    </submittedName>
</protein>
<dbReference type="KEGG" id="mrk:FIT61_02680"/>
<proteinExistence type="predicted"/>
<dbReference type="GO" id="GO:0050462">
    <property type="term" value="F:N-acetylneuraminate synthase activity"/>
    <property type="evidence" value="ECO:0007669"/>
    <property type="project" value="UniProtKB-EC"/>
</dbReference>
<dbReference type="PANTHER" id="PTHR42966">
    <property type="entry name" value="N-ACETYLNEURAMINATE SYNTHASE"/>
    <property type="match status" value="1"/>
</dbReference>
<dbReference type="Pfam" id="PF03102">
    <property type="entry name" value="NeuB"/>
    <property type="match status" value="1"/>
</dbReference>
<name>A0AAE6KP25_9PROT</name>
<evidence type="ECO:0000259" key="1">
    <source>
        <dbReference type="PROSITE" id="PS50844"/>
    </source>
</evidence>
<dbReference type="InterPro" id="IPR051690">
    <property type="entry name" value="PseI-like"/>
</dbReference>
<reference evidence="2 3" key="1">
    <citation type="journal article" date="2019" name="ISME J.">
        <title>Evolution in action: habitat transition from sediment to the pelagial leads to genome streamlining in Methylophilaceae.</title>
        <authorList>
            <person name="Salcher M."/>
            <person name="Schaefle D."/>
            <person name="Kaspar M."/>
            <person name="Neuenschwander S.M."/>
            <person name="Ghai R."/>
        </authorList>
    </citation>
    <scope>NUCLEOTIDE SEQUENCE [LARGE SCALE GENOMIC DNA]</scope>
    <source>
        <strain evidence="2 3">MMS-RI-1</strain>
    </source>
</reference>
<dbReference type="EMBL" id="CP040986">
    <property type="protein sequence ID" value="QDD13366.1"/>
    <property type="molecule type" value="Genomic_DNA"/>
</dbReference>
<dbReference type="SUPFAM" id="SSF51569">
    <property type="entry name" value="Aldolase"/>
    <property type="match status" value="1"/>
</dbReference>
<dbReference type="EC" id="2.5.1.56" evidence="2"/>
<dbReference type="Gene3D" id="3.90.1210.10">
    <property type="entry name" value="Antifreeze-like/N-acetylneuraminic acid synthase C-terminal domain"/>
    <property type="match status" value="1"/>
</dbReference>
<sequence length="335" mass="37059">MKTKAILIAEAGVNHNGDINLAKQLIDVAAAAGADFVKFQTFKTNLLVTQAAKKAQYQIINSKKKEVQYEMLSKLELTERIHFELKDYSKLQGIGFLSSAFDLESLEFLEYLGQKIFKVPSGEITNLPYLRHIGGLKKEIILSTGMSFLNEIKNAIEILEDAGTSREKITVLHCTSEYPAPMQDLNLRAMQTIESSFGVNVGYSDHSEGIEVALAAVAMGAKIIEKHFTIDRNLPGPDHKASLEPLELKAMVCAIRNIELALGSNIKRPSISELKNLPFVRKSIVAAKEIKSGELFTTSNITVKRPGTGVSPMLWDIVIGKKALRDFNQDELIEI</sequence>
<dbReference type="CDD" id="cd11615">
    <property type="entry name" value="SAF_NeuB_like"/>
    <property type="match status" value="1"/>
</dbReference>
<dbReference type="Proteomes" id="UP000312102">
    <property type="component" value="Chromosome"/>
</dbReference>
<feature type="domain" description="AFP-like" evidence="1">
    <location>
        <begin position="283"/>
        <end position="335"/>
    </location>
</feature>
<accession>A0AAE6KP25</accession>
<dbReference type="InterPro" id="IPR013132">
    <property type="entry name" value="PseI/NeuA/B-like_N"/>
</dbReference>
<dbReference type="Gene3D" id="3.20.20.70">
    <property type="entry name" value="Aldolase class I"/>
    <property type="match status" value="1"/>
</dbReference>
<keyword evidence="2" id="KW-0808">Transferase</keyword>
<dbReference type="Pfam" id="PF08666">
    <property type="entry name" value="SAF"/>
    <property type="match status" value="1"/>
</dbReference>
<dbReference type="InterPro" id="IPR013974">
    <property type="entry name" value="SAF"/>
</dbReference>
<keyword evidence="3" id="KW-1185">Reference proteome</keyword>
<organism evidence="2 3">
    <name type="scientific">Candidatus Methylopumilus rimovensis</name>
    <dbReference type="NCBI Taxonomy" id="2588535"/>
    <lineage>
        <taxon>Bacteria</taxon>
        <taxon>Pseudomonadati</taxon>
        <taxon>Pseudomonadota</taxon>
        <taxon>Betaproteobacteria</taxon>
        <taxon>Nitrosomonadales</taxon>
        <taxon>Methylophilaceae</taxon>
        <taxon>Candidatus Methylopumilus</taxon>
    </lineage>
</organism>
<dbReference type="AlphaFoldDB" id="A0AAE6KP25"/>
<dbReference type="PROSITE" id="PS50844">
    <property type="entry name" value="AFP_LIKE"/>
    <property type="match status" value="1"/>
</dbReference>
<dbReference type="InterPro" id="IPR057736">
    <property type="entry name" value="SAF_PseI/NeuA/NeuB"/>
</dbReference>
<dbReference type="SUPFAM" id="SSF51269">
    <property type="entry name" value="AFP III-like domain"/>
    <property type="match status" value="1"/>
</dbReference>
<dbReference type="PANTHER" id="PTHR42966:SF1">
    <property type="entry name" value="SIALIC ACID SYNTHASE"/>
    <property type="match status" value="1"/>
</dbReference>
<gene>
    <name evidence="2" type="primary">neuB</name>
    <name evidence="2" type="ORF">FIT61_02680</name>
</gene>
<dbReference type="RefSeq" id="WP_139883065.1">
    <property type="nucleotide sequence ID" value="NZ_CP040986.1"/>
</dbReference>
<evidence type="ECO:0000313" key="2">
    <source>
        <dbReference type="EMBL" id="QDD13366.1"/>
    </source>
</evidence>
<dbReference type="InterPro" id="IPR013785">
    <property type="entry name" value="Aldolase_TIM"/>
</dbReference>
<dbReference type="SMART" id="SM00858">
    <property type="entry name" value="SAF"/>
    <property type="match status" value="1"/>
</dbReference>
<dbReference type="GO" id="GO:0016051">
    <property type="term" value="P:carbohydrate biosynthetic process"/>
    <property type="evidence" value="ECO:0007669"/>
    <property type="project" value="InterPro"/>
</dbReference>
<evidence type="ECO:0000313" key="3">
    <source>
        <dbReference type="Proteomes" id="UP000312102"/>
    </source>
</evidence>
<dbReference type="InterPro" id="IPR006190">
    <property type="entry name" value="SAF_AFP_Neu5Ac"/>
</dbReference>
<dbReference type="GO" id="GO:0047444">
    <property type="term" value="F:N-acylneuraminate-9-phosphate synthase activity"/>
    <property type="evidence" value="ECO:0007669"/>
    <property type="project" value="TreeGrafter"/>
</dbReference>
<dbReference type="InterPro" id="IPR020007">
    <property type="entry name" value="NeuB/NeuA"/>
</dbReference>
<dbReference type="NCBIfam" id="TIGR03569">
    <property type="entry name" value="NeuB_NnaB"/>
    <property type="match status" value="1"/>
</dbReference>